<dbReference type="Gene3D" id="3.40.630.10">
    <property type="entry name" value="Zn peptidases"/>
    <property type="match status" value="1"/>
</dbReference>
<accession>X0ZPA7</accession>
<reference evidence="1" key="1">
    <citation type="journal article" date="2014" name="Front. Microbiol.">
        <title>High frequency of phylogenetically diverse reductive dehalogenase-homologous genes in deep subseafloor sedimentary metagenomes.</title>
        <authorList>
            <person name="Kawai M."/>
            <person name="Futagami T."/>
            <person name="Toyoda A."/>
            <person name="Takaki Y."/>
            <person name="Nishi S."/>
            <person name="Hori S."/>
            <person name="Arai W."/>
            <person name="Tsubouchi T."/>
            <person name="Morono Y."/>
            <person name="Uchiyama I."/>
            <person name="Ito T."/>
            <person name="Fujiyama A."/>
            <person name="Inagaki F."/>
            <person name="Takami H."/>
        </authorList>
    </citation>
    <scope>NUCLEOTIDE SEQUENCE</scope>
    <source>
        <strain evidence="1">Expedition CK06-06</strain>
    </source>
</reference>
<comment type="caution">
    <text evidence="1">The sequence shown here is derived from an EMBL/GenBank/DDBJ whole genome shotgun (WGS) entry which is preliminary data.</text>
</comment>
<feature type="non-terminal residue" evidence="1">
    <location>
        <position position="1"/>
    </location>
</feature>
<organism evidence="1">
    <name type="scientific">marine sediment metagenome</name>
    <dbReference type="NCBI Taxonomy" id="412755"/>
    <lineage>
        <taxon>unclassified sequences</taxon>
        <taxon>metagenomes</taxon>
        <taxon>ecological metagenomes</taxon>
    </lineage>
</organism>
<name>X0ZPA7_9ZZZZ</name>
<proteinExistence type="predicted"/>
<gene>
    <name evidence="1" type="ORF">S01H1_82466</name>
</gene>
<dbReference type="EMBL" id="BARS01055909">
    <property type="protein sequence ID" value="GAG50011.1"/>
    <property type="molecule type" value="Genomic_DNA"/>
</dbReference>
<evidence type="ECO:0000313" key="1">
    <source>
        <dbReference type="EMBL" id="GAG50011.1"/>
    </source>
</evidence>
<sequence length="192" mass="21769">IKGLEVRVYSGNRLIESPEKFILHTLFFNKKGKPVLYIHRALLEELGRNPEFISKLVYRVHLSAKLKKDNAALNIALRKSEGQEDFQLFLKPIAASRIVSAKEIKEEVKRKELDLSKDAAIEQLSASVSDARLKQHLAVPGGNIGSKGHKKAAKYIEEYFKNINVPVKRYYFDSEYGITNNIEATLKGKSDK</sequence>
<dbReference type="AlphaFoldDB" id="X0ZPA7"/>
<protein>
    <submittedName>
        <fullName evidence="1">Uncharacterized protein</fullName>
    </submittedName>
</protein>
<dbReference type="SUPFAM" id="SSF53187">
    <property type="entry name" value="Zn-dependent exopeptidases"/>
    <property type="match status" value="1"/>
</dbReference>
<feature type="non-terminal residue" evidence="1">
    <location>
        <position position="192"/>
    </location>
</feature>